<evidence type="ECO:0000256" key="3">
    <source>
        <dbReference type="ARBA" id="ARBA00022692"/>
    </source>
</evidence>
<feature type="transmembrane region" description="Helical" evidence="6">
    <location>
        <begin position="125"/>
        <end position="145"/>
    </location>
</feature>
<feature type="domain" description="EamA" evidence="7">
    <location>
        <begin position="9"/>
        <end position="142"/>
    </location>
</feature>
<feature type="transmembrane region" description="Helical" evidence="6">
    <location>
        <begin position="151"/>
        <end position="172"/>
    </location>
</feature>
<dbReference type="Pfam" id="PF00892">
    <property type="entry name" value="EamA"/>
    <property type="match status" value="2"/>
</dbReference>
<evidence type="ECO:0000256" key="2">
    <source>
        <dbReference type="ARBA" id="ARBA00022475"/>
    </source>
</evidence>
<evidence type="ECO:0000313" key="8">
    <source>
        <dbReference type="EMBL" id="GHD62165.1"/>
    </source>
</evidence>
<feature type="transmembrane region" description="Helical" evidence="6">
    <location>
        <begin position="100"/>
        <end position="118"/>
    </location>
</feature>
<dbReference type="Proteomes" id="UP000604737">
    <property type="component" value="Unassembled WGS sequence"/>
</dbReference>
<evidence type="ECO:0000259" key="7">
    <source>
        <dbReference type="Pfam" id="PF00892"/>
    </source>
</evidence>
<feature type="transmembrane region" description="Helical" evidence="6">
    <location>
        <begin position="220"/>
        <end position="242"/>
    </location>
</feature>
<feature type="transmembrane region" description="Helical" evidence="6">
    <location>
        <begin position="184"/>
        <end position="208"/>
    </location>
</feature>
<dbReference type="PANTHER" id="PTHR42920">
    <property type="entry name" value="OS03G0707200 PROTEIN-RELATED"/>
    <property type="match status" value="1"/>
</dbReference>
<keyword evidence="5 6" id="KW-0472">Membrane</keyword>
<feature type="transmembrane region" description="Helical" evidence="6">
    <location>
        <begin position="249"/>
        <end position="268"/>
    </location>
</feature>
<feature type="transmembrane region" description="Helical" evidence="6">
    <location>
        <begin position="36"/>
        <end position="57"/>
    </location>
</feature>
<dbReference type="SUPFAM" id="SSF103481">
    <property type="entry name" value="Multidrug resistance efflux transporter EmrE"/>
    <property type="match status" value="2"/>
</dbReference>
<reference evidence="9" key="1">
    <citation type="journal article" date="2019" name="Int. J. Syst. Evol. Microbiol.">
        <title>The Global Catalogue of Microorganisms (GCM) 10K type strain sequencing project: providing services to taxonomists for standard genome sequencing and annotation.</title>
        <authorList>
            <consortium name="The Broad Institute Genomics Platform"/>
            <consortium name="The Broad Institute Genome Sequencing Center for Infectious Disease"/>
            <person name="Wu L."/>
            <person name="Ma J."/>
        </authorList>
    </citation>
    <scope>NUCLEOTIDE SEQUENCE [LARGE SCALE GENOMIC DNA]</scope>
    <source>
        <strain evidence="9">KCTC 23701</strain>
    </source>
</reference>
<keyword evidence="2" id="KW-1003">Cell membrane</keyword>
<keyword evidence="9" id="KW-1185">Reference proteome</keyword>
<proteinExistence type="predicted"/>
<dbReference type="InterPro" id="IPR037185">
    <property type="entry name" value="EmrE-like"/>
</dbReference>
<keyword evidence="3 6" id="KW-0812">Transmembrane</keyword>
<gene>
    <name evidence="8" type="ORF">GCM10007350_17700</name>
</gene>
<keyword evidence="4 6" id="KW-1133">Transmembrane helix</keyword>
<dbReference type="EMBL" id="BMYO01000004">
    <property type="protein sequence ID" value="GHD62165.1"/>
    <property type="molecule type" value="Genomic_DNA"/>
</dbReference>
<dbReference type="InterPro" id="IPR051258">
    <property type="entry name" value="Diverse_Substrate_Transporter"/>
</dbReference>
<organism evidence="8 9">
    <name type="scientific">Jeongeupia chitinilytica</name>
    <dbReference type="NCBI Taxonomy" id="1041641"/>
    <lineage>
        <taxon>Bacteria</taxon>
        <taxon>Pseudomonadati</taxon>
        <taxon>Pseudomonadota</taxon>
        <taxon>Betaproteobacteria</taxon>
        <taxon>Neisseriales</taxon>
        <taxon>Chitinibacteraceae</taxon>
        <taxon>Jeongeupia</taxon>
    </lineage>
</organism>
<evidence type="ECO:0000256" key="5">
    <source>
        <dbReference type="ARBA" id="ARBA00023136"/>
    </source>
</evidence>
<comment type="caution">
    <text evidence="8">The sequence shown here is derived from an EMBL/GenBank/DDBJ whole genome shotgun (WGS) entry which is preliminary data.</text>
</comment>
<evidence type="ECO:0000256" key="4">
    <source>
        <dbReference type="ARBA" id="ARBA00022989"/>
    </source>
</evidence>
<feature type="domain" description="EamA" evidence="7">
    <location>
        <begin position="157"/>
        <end position="292"/>
    </location>
</feature>
<dbReference type="RefSeq" id="WP_189459942.1">
    <property type="nucleotide sequence ID" value="NZ_BMYO01000004.1"/>
</dbReference>
<evidence type="ECO:0000313" key="9">
    <source>
        <dbReference type="Proteomes" id="UP000604737"/>
    </source>
</evidence>
<dbReference type="PANTHER" id="PTHR42920:SF14">
    <property type="entry name" value="TRANSPORTER, DRUG_METABOLITE EXPORTER FAMILY"/>
    <property type="match status" value="1"/>
</dbReference>
<protein>
    <submittedName>
        <fullName evidence="8">Transporter</fullName>
    </submittedName>
</protein>
<feature type="transmembrane region" description="Helical" evidence="6">
    <location>
        <begin position="73"/>
        <end position="94"/>
    </location>
</feature>
<accession>A0ABQ3GZ55</accession>
<sequence length="306" mass="32707">MTNVSRWAAMLALLFATAAWGGLFHAGKLVLNNVDPFWFTVVRYTGASLLLCGILMLQGKVRWELLREHWRRLASLGLMGYGMFGILVFIGLSYSVPSHGAVIMATMPITTLLMRWVFERQRPQLWAWCVVALAIFGVSLVSGVWRSSTGAGHSTAFGDLIAFVGTVGWIMYTRGQASVSKLSVIEYTTFTAILALPGLFAFAVVATLLGYANRPDPADLIAAIPPILYIVVVGTVLAALAFNKGVRTLGAVHGIVFINLVPVSALLISAAKGSVPNGSEMIGTLLIIVALSIQARKMGLGAKAAK</sequence>
<evidence type="ECO:0000256" key="1">
    <source>
        <dbReference type="ARBA" id="ARBA00004651"/>
    </source>
</evidence>
<name>A0ABQ3GZ55_9NEIS</name>
<dbReference type="InterPro" id="IPR000620">
    <property type="entry name" value="EamA_dom"/>
</dbReference>
<comment type="subcellular location">
    <subcellularLocation>
        <location evidence="1">Cell membrane</location>
        <topology evidence="1">Multi-pass membrane protein</topology>
    </subcellularLocation>
</comment>
<evidence type="ECO:0000256" key="6">
    <source>
        <dbReference type="SAM" id="Phobius"/>
    </source>
</evidence>
<feature type="transmembrane region" description="Helical" evidence="6">
    <location>
        <begin position="274"/>
        <end position="293"/>
    </location>
</feature>